<protein>
    <submittedName>
        <fullName evidence="1">Uncharacterized protein</fullName>
    </submittedName>
</protein>
<comment type="caution">
    <text evidence="1">The sequence shown here is derived from an EMBL/GenBank/DDBJ whole genome shotgun (WGS) entry which is preliminary data.</text>
</comment>
<proteinExistence type="predicted"/>
<keyword evidence="2" id="KW-1185">Reference proteome</keyword>
<name>A0A5S4EI12_9PROT</name>
<dbReference type="EMBL" id="SWAD01000147">
    <property type="protein sequence ID" value="TMQ74815.1"/>
    <property type="molecule type" value="Genomic_DNA"/>
</dbReference>
<evidence type="ECO:0000313" key="2">
    <source>
        <dbReference type="Proteomes" id="UP000306324"/>
    </source>
</evidence>
<reference evidence="1 2" key="1">
    <citation type="submission" date="2019-04" db="EMBL/GenBank/DDBJ databases">
        <title>A novel phosphate-accumulating bacterium identified in bioreactor for phosphate removal from wastewater.</title>
        <authorList>
            <person name="Kotlyarov R.Y."/>
            <person name="Beletsky A.V."/>
            <person name="Kallistova A.Y."/>
            <person name="Dorofeev A.G."/>
            <person name="Nikolaev Y.Y."/>
            <person name="Pimenov N.V."/>
            <person name="Ravin N.V."/>
            <person name="Mardanov A.V."/>
        </authorList>
    </citation>
    <scope>NUCLEOTIDE SEQUENCE [LARGE SCALE GENOMIC DNA]</scope>
    <source>
        <strain evidence="1 2">Bin19</strain>
    </source>
</reference>
<accession>A0A5S4EI12</accession>
<sequence>MAMLAMKITRRFETDLHRTFGSTEDDPAAITPDDALVALGRLTYLFSTGRNGQRHPHSPHPEDQQAQILEFIGLFFPLKEKADKLRRVGRRRFHGIGYFFTRTYA</sequence>
<evidence type="ECO:0000313" key="1">
    <source>
        <dbReference type="EMBL" id="TMQ74815.1"/>
    </source>
</evidence>
<dbReference type="AlphaFoldDB" id="A0A5S4EI12"/>
<dbReference type="Proteomes" id="UP000306324">
    <property type="component" value="Unassembled WGS sequence"/>
</dbReference>
<organism evidence="1 2">
    <name type="scientific">Candidatus Accumulibacter phosphatis</name>
    <dbReference type="NCBI Taxonomy" id="327160"/>
    <lineage>
        <taxon>Bacteria</taxon>
        <taxon>Pseudomonadati</taxon>
        <taxon>Pseudomonadota</taxon>
        <taxon>Betaproteobacteria</taxon>
        <taxon>Candidatus Accumulibacter</taxon>
    </lineage>
</organism>
<gene>
    <name evidence="1" type="ORF">ACCUM_2891</name>
</gene>